<accession>A0A5C6RGF2</accession>
<dbReference type="InterPro" id="IPR001434">
    <property type="entry name" value="OmcB-like_DUF11"/>
</dbReference>
<sequence length="512" mass="53418">PDCPDCTDGPDTPDEVSDITTVKTNNTTTYVPGTTVPYTITVTNNGPSAASSVTVADMAPAGTTISSWTAVVTTGTATLANASGTGDFSELITNMSNGAVVTYTVNVDVPADFTGGLTNTVVVTNPEDPTPDCPDCTDGPDTSINLPPDAVNDMFTVISGGTLTGSVVANDDSTDGPFTQVTLIGGPFNGTLSLNLDGSFTYMPNAGYLGTDVFQYNYCDGGTPNLCDAAIVTITVSENVLQLRPRALLQGALLGNGGGLIMRDDLRTEGYIPTVEPYSGLASFEHRGSGGGESISASVLTDNGQDAIVDWVFVELRSASDSAQVIATRSALLQRDGDIVDTDGSSALQFVGPLDGSYFVSVRHRNHLGAMTSSPVALSSVPAVVDFTDTGSDFYHRIPQFDGFEQAVVEGAYALYLGNTNFNGQVNYAGQSNDPDINYQAIINAVGNPGQLQSYILSGYRATDVNLDGITKYTGFNNDVDPIFNVSVPSPLNSSNIVTFNLIEQLPLPAGE</sequence>
<dbReference type="RefSeq" id="WP_147169720.1">
    <property type="nucleotide sequence ID" value="NZ_VOOR01000122.1"/>
</dbReference>
<dbReference type="Pfam" id="PF17963">
    <property type="entry name" value="Big_9"/>
    <property type="match status" value="1"/>
</dbReference>
<dbReference type="Pfam" id="PF01345">
    <property type="entry name" value="DUF11"/>
    <property type="match status" value="1"/>
</dbReference>
<protein>
    <submittedName>
        <fullName evidence="2">DUF11 domain-containing protein</fullName>
    </submittedName>
</protein>
<feature type="domain" description="DUF11" evidence="1">
    <location>
        <begin position="18"/>
        <end position="131"/>
    </location>
</feature>
<dbReference type="AlphaFoldDB" id="A0A5C6RGF2"/>
<evidence type="ECO:0000313" key="3">
    <source>
        <dbReference type="Proteomes" id="UP000321580"/>
    </source>
</evidence>
<dbReference type="Gene3D" id="2.60.40.3440">
    <property type="match status" value="1"/>
</dbReference>
<dbReference type="Proteomes" id="UP000321580">
    <property type="component" value="Unassembled WGS sequence"/>
</dbReference>
<feature type="non-terminal residue" evidence="2">
    <location>
        <position position="1"/>
    </location>
</feature>
<comment type="caution">
    <text evidence="2">The sequence shown here is derived from an EMBL/GenBank/DDBJ whole genome shotgun (WGS) entry which is preliminary data.</text>
</comment>
<evidence type="ECO:0000259" key="1">
    <source>
        <dbReference type="Pfam" id="PF01345"/>
    </source>
</evidence>
<dbReference type="OrthoDB" id="976756at2"/>
<name>A0A5C6RGF2_9BACT</name>
<proteinExistence type="predicted"/>
<dbReference type="NCBIfam" id="TIGR01451">
    <property type="entry name" value="B_ant_repeat"/>
    <property type="match status" value="1"/>
</dbReference>
<dbReference type="InterPro" id="IPR047589">
    <property type="entry name" value="DUF11_rpt"/>
</dbReference>
<gene>
    <name evidence="2" type="ORF">FRY97_21705</name>
</gene>
<organism evidence="2 3">
    <name type="scientific">Phaeodactylibacter luteus</name>
    <dbReference type="NCBI Taxonomy" id="1564516"/>
    <lineage>
        <taxon>Bacteria</taxon>
        <taxon>Pseudomonadati</taxon>
        <taxon>Bacteroidota</taxon>
        <taxon>Saprospiria</taxon>
        <taxon>Saprospirales</taxon>
        <taxon>Haliscomenobacteraceae</taxon>
        <taxon>Phaeodactylibacter</taxon>
    </lineage>
</organism>
<keyword evidence="3" id="KW-1185">Reference proteome</keyword>
<dbReference type="EMBL" id="VOOR01000122">
    <property type="protein sequence ID" value="TXB57472.1"/>
    <property type="molecule type" value="Genomic_DNA"/>
</dbReference>
<reference evidence="2 3" key="1">
    <citation type="submission" date="2019-08" db="EMBL/GenBank/DDBJ databases">
        <title>Genome of Phaeodactylibacter luteus.</title>
        <authorList>
            <person name="Bowman J.P."/>
        </authorList>
    </citation>
    <scope>NUCLEOTIDE SEQUENCE [LARGE SCALE GENOMIC DNA]</scope>
    <source>
        <strain evidence="2 3">KCTC 42180</strain>
    </source>
</reference>
<evidence type="ECO:0000313" key="2">
    <source>
        <dbReference type="EMBL" id="TXB57472.1"/>
    </source>
</evidence>